<dbReference type="EMBL" id="MOBP01000001">
    <property type="protein sequence ID" value="RON58741.1"/>
    <property type="molecule type" value="Genomic_DNA"/>
</dbReference>
<organism evidence="1 2">
    <name type="scientific">Pseudomonas frederiksbergensis</name>
    <dbReference type="NCBI Taxonomy" id="104087"/>
    <lineage>
        <taxon>Bacteria</taxon>
        <taxon>Pseudomonadati</taxon>
        <taxon>Pseudomonadota</taxon>
        <taxon>Gammaproteobacteria</taxon>
        <taxon>Pseudomonadales</taxon>
        <taxon>Pseudomonadaceae</taxon>
        <taxon>Pseudomonas</taxon>
    </lineage>
</organism>
<evidence type="ECO:0000313" key="1">
    <source>
        <dbReference type="EMBL" id="RON58741.1"/>
    </source>
</evidence>
<protein>
    <submittedName>
        <fullName evidence="1">Uncharacterized protein</fullName>
    </submittedName>
</protein>
<dbReference type="Proteomes" id="UP000283627">
    <property type="component" value="Unassembled WGS sequence"/>
</dbReference>
<sequence length="66" mass="7431">MAIQYFDSPFHVTHNENVASKMATEMERSILIMDGIKSSSVEEIEVANRLDVTDSRVSELTTSKIK</sequence>
<dbReference type="RefSeq" id="WP_123402645.1">
    <property type="nucleotide sequence ID" value="NZ_MOBP01000001.1"/>
</dbReference>
<accession>A0A423KSQ0</accession>
<dbReference type="AlphaFoldDB" id="A0A423KSQ0"/>
<reference evidence="1 2" key="1">
    <citation type="submission" date="2016-10" db="EMBL/GenBank/DDBJ databases">
        <title>Comparative genome analysis of multiple Pseudomonas spp. focuses on biocontrol and plant growth promoting traits.</title>
        <authorList>
            <person name="Tao X.-Y."/>
            <person name="Taylor C.G."/>
        </authorList>
    </citation>
    <scope>NUCLEOTIDE SEQUENCE [LARGE SCALE GENOMIC DNA]</scope>
    <source>
        <strain evidence="1 2">39A2</strain>
    </source>
</reference>
<dbReference type="OrthoDB" id="8526848at2"/>
<proteinExistence type="predicted"/>
<gene>
    <name evidence="1" type="ORF">BK665_02060</name>
</gene>
<name>A0A423KSQ0_9PSED</name>
<comment type="caution">
    <text evidence="1">The sequence shown here is derived from an EMBL/GenBank/DDBJ whole genome shotgun (WGS) entry which is preliminary data.</text>
</comment>
<evidence type="ECO:0000313" key="2">
    <source>
        <dbReference type="Proteomes" id="UP000283627"/>
    </source>
</evidence>